<dbReference type="InParanoid" id="A0A165MVE0"/>
<dbReference type="Proteomes" id="UP000077266">
    <property type="component" value="Unassembled WGS sequence"/>
</dbReference>
<feature type="domain" description="F-box" evidence="1">
    <location>
        <begin position="36"/>
        <end position="93"/>
    </location>
</feature>
<keyword evidence="3" id="KW-1185">Reference proteome</keyword>
<sequence>MANKASSGALRLSGWSKIAKTLLRISPGSSPSLAIALPEEVLLRIFSLLHQRGRFGLDEWSSARKRLYPPTRNVRALARVCRAWHGAAMEVLYSCVWLFSDHSCVCFAGTLTLRPALANLVRRFSLPPSASRLPYLDDNLRMMRTSVQSVSGPKWIDFESAVDRIIALCTHATDVHLFGAASDLERFTGLMECAPRVTSLSLGHSHLSPPKDPEDVKACLPIPGSSVLDPFLPHLEELSLSLYSLGDELSLHSTLQFSRLRILRLVFCIVHPEWLSHVLQHAPNLKTIELRSCIQYSPSLPQQVPSVPHDIFADCAHALERCTIHGLKGGVNFQSGSLASLRFLDISGALLISMQRPPPKLETLIIRGIRAQWDINDNNDMPWRPTRRVVLLFAEFIKIRLPTWKNYARELRAIELWGAFDDTEVETWNVAAFLLGNYLKSFDVALTVNLRWDSWKGEPKFRRRPWRRNFLKNLLPWR</sequence>
<dbReference type="Gene3D" id="1.20.1280.50">
    <property type="match status" value="1"/>
</dbReference>
<organism evidence="2 3">
    <name type="scientific">Exidia glandulosa HHB12029</name>
    <dbReference type="NCBI Taxonomy" id="1314781"/>
    <lineage>
        <taxon>Eukaryota</taxon>
        <taxon>Fungi</taxon>
        <taxon>Dikarya</taxon>
        <taxon>Basidiomycota</taxon>
        <taxon>Agaricomycotina</taxon>
        <taxon>Agaricomycetes</taxon>
        <taxon>Auriculariales</taxon>
        <taxon>Exidiaceae</taxon>
        <taxon>Exidia</taxon>
    </lineage>
</organism>
<dbReference type="CDD" id="cd09917">
    <property type="entry name" value="F-box_SF"/>
    <property type="match status" value="1"/>
</dbReference>
<dbReference type="Pfam" id="PF12937">
    <property type="entry name" value="F-box-like"/>
    <property type="match status" value="1"/>
</dbReference>
<dbReference type="Gene3D" id="3.80.10.10">
    <property type="entry name" value="Ribonuclease Inhibitor"/>
    <property type="match status" value="1"/>
</dbReference>
<protein>
    <recommendedName>
        <fullName evidence="1">F-box domain-containing protein</fullName>
    </recommendedName>
</protein>
<evidence type="ECO:0000313" key="3">
    <source>
        <dbReference type="Proteomes" id="UP000077266"/>
    </source>
</evidence>
<dbReference type="InterPro" id="IPR001810">
    <property type="entry name" value="F-box_dom"/>
</dbReference>
<evidence type="ECO:0000313" key="2">
    <source>
        <dbReference type="EMBL" id="KZV99820.1"/>
    </source>
</evidence>
<evidence type="ECO:0000259" key="1">
    <source>
        <dbReference type="Pfam" id="PF12937"/>
    </source>
</evidence>
<dbReference type="AlphaFoldDB" id="A0A165MVE0"/>
<name>A0A165MVE0_EXIGL</name>
<accession>A0A165MVE0</accession>
<reference evidence="2 3" key="1">
    <citation type="journal article" date="2016" name="Mol. Biol. Evol.">
        <title>Comparative Genomics of Early-Diverging Mushroom-Forming Fungi Provides Insights into the Origins of Lignocellulose Decay Capabilities.</title>
        <authorList>
            <person name="Nagy L.G."/>
            <person name="Riley R."/>
            <person name="Tritt A."/>
            <person name="Adam C."/>
            <person name="Daum C."/>
            <person name="Floudas D."/>
            <person name="Sun H."/>
            <person name="Yadav J.S."/>
            <person name="Pangilinan J."/>
            <person name="Larsson K.H."/>
            <person name="Matsuura K."/>
            <person name="Barry K."/>
            <person name="Labutti K."/>
            <person name="Kuo R."/>
            <person name="Ohm R.A."/>
            <person name="Bhattacharya S.S."/>
            <person name="Shirouzu T."/>
            <person name="Yoshinaga Y."/>
            <person name="Martin F.M."/>
            <person name="Grigoriev I.V."/>
            <person name="Hibbett D.S."/>
        </authorList>
    </citation>
    <scope>NUCLEOTIDE SEQUENCE [LARGE SCALE GENOMIC DNA]</scope>
    <source>
        <strain evidence="2 3">HHB12029</strain>
    </source>
</reference>
<dbReference type="InterPro" id="IPR032675">
    <property type="entry name" value="LRR_dom_sf"/>
</dbReference>
<dbReference type="OrthoDB" id="3270927at2759"/>
<gene>
    <name evidence="2" type="ORF">EXIGLDRAFT_831196</name>
</gene>
<dbReference type="EMBL" id="KV425906">
    <property type="protein sequence ID" value="KZV99820.1"/>
    <property type="molecule type" value="Genomic_DNA"/>
</dbReference>
<proteinExistence type="predicted"/>
<dbReference type="SUPFAM" id="SSF52047">
    <property type="entry name" value="RNI-like"/>
    <property type="match status" value="1"/>
</dbReference>